<feature type="transmembrane region" description="Helical" evidence="1">
    <location>
        <begin position="68"/>
        <end position="88"/>
    </location>
</feature>
<feature type="transmembrane region" description="Helical" evidence="1">
    <location>
        <begin position="36"/>
        <end position="56"/>
    </location>
</feature>
<evidence type="ECO:0000313" key="2">
    <source>
        <dbReference type="EMBL" id="OAN44650.1"/>
    </source>
</evidence>
<dbReference type="STRING" id="1707952.A6A03_16085"/>
<dbReference type="AlphaFoldDB" id="A0A178M7B9"/>
<dbReference type="Proteomes" id="UP000078287">
    <property type="component" value="Unassembled WGS sequence"/>
</dbReference>
<accession>A0A178M7B9</accession>
<evidence type="ECO:0000256" key="1">
    <source>
        <dbReference type="SAM" id="Phobius"/>
    </source>
</evidence>
<gene>
    <name evidence="2" type="ORF">A6A03_16085</name>
</gene>
<feature type="transmembrane region" description="Helical" evidence="1">
    <location>
        <begin position="155"/>
        <end position="180"/>
    </location>
</feature>
<comment type="caution">
    <text evidence="2">The sequence shown here is derived from an EMBL/GenBank/DDBJ whole genome shotgun (WGS) entry which is preliminary data.</text>
</comment>
<dbReference type="EMBL" id="LWQS01000063">
    <property type="protein sequence ID" value="OAN44650.1"/>
    <property type="molecule type" value="Genomic_DNA"/>
</dbReference>
<dbReference type="Pfam" id="PF22285">
    <property type="entry name" value="DUF6962"/>
    <property type="match status" value="1"/>
</dbReference>
<keyword evidence="3" id="KW-1185">Reference proteome</keyword>
<dbReference type="InterPro" id="IPR054235">
    <property type="entry name" value="DUF6962"/>
</dbReference>
<evidence type="ECO:0000313" key="3">
    <source>
        <dbReference type="Proteomes" id="UP000078287"/>
    </source>
</evidence>
<keyword evidence="1" id="KW-0472">Membrane</keyword>
<reference evidence="2 3" key="1">
    <citation type="submission" date="2016-04" db="EMBL/GenBank/DDBJ databases">
        <title>Chloroflexus islandicus sp. nov., a thermophilic filamentous anoxygenic phototrophic bacterium from geyser Strokkur (Iceland).</title>
        <authorList>
            <person name="Gaisin V.A."/>
            <person name="Kalashnikov A.M."/>
            <person name="Sukhacheva M.V."/>
            <person name="Grouzdev D.S."/>
            <person name="Ivanov T.M."/>
            <person name="Kuznetsov B."/>
            <person name="Gorlenko V.M."/>
        </authorList>
    </citation>
    <scope>NUCLEOTIDE SEQUENCE [LARGE SCALE GENOMIC DNA]</scope>
    <source>
        <strain evidence="3">isl-2</strain>
    </source>
</reference>
<organism evidence="2 3">
    <name type="scientific">Chloroflexus islandicus</name>
    <dbReference type="NCBI Taxonomy" id="1707952"/>
    <lineage>
        <taxon>Bacteria</taxon>
        <taxon>Bacillati</taxon>
        <taxon>Chloroflexota</taxon>
        <taxon>Chloroflexia</taxon>
        <taxon>Chloroflexales</taxon>
        <taxon>Chloroflexineae</taxon>
        <taxon>Chloroflexaceae</taxon>
        <taxon>Chloroflexus</taxon>
    </lineage>
</organism>
<protein>
    <submittedName>
        <fullName evidence="2">Uncharacterized protein</fullName>
    </submittedName>
</protein>
<keyword evidence="1" id="KW-0812">Transmembrane</keyword>
<name>A0A178M7B9_9CHLR</name>
<keyword evidence="1" id="KW-1133">Transmembrane helix</keyword>
<proteinExistence type="predicted"/>
<sequence>MTDPREQTTAVTDLALAGAALLAIRRLRGPAGWRRRIWQAAFALLAASGVLGAIVHGLRLSPSTRERLWQPLNVLLALIIALFATAAVSDRWGERTGQRVLPALALAAPGFAWLSRRLQRGFLAFIIYELVAMVSALAIYADLARRRQLPGADRMTLGILVTIAAAGIQTSSLEVVIGEIPFDHNGLFHLVQLAALPLLVEGVRKSL</sequence>
<feature type="transmembrane region" description="Helical" evidence="1">
    <location>
        <begin position="122"/>
        <end position="143"/>
    </location>
</feature>
<dbReference type="OrthoDB" id="5739795at2"/>